<organism evidence="1 2">
    <name type="scientific">Stachybotrys chlorohalonatus (strain IBT 40285)</name>
    <dbReference type="NCBI Taxonomy" id="1283841"/>
    <lineage>
        <taxon>Eukaryota</taxon>
        <taxon>Fungi</taxon>
        <taxon>Dikarya</taxon>
        <taxon>Ascomycota</taxon>
        <taxon>Pezizomycotina</taxon>
        <taxon>Sordariomycetes</taxon>
        <taxon>Hypocreomycetidae</taxon>
        <taxon>Hypocreales</taxon>
        <taxon>Stachybotryaceae</taxon>
        <taxon>Stachybotrys</taxon>
    </lineage>
</organism>
<evidence type="ECO:0000313" key="1">
    <source>
        <dbReference type="EMBL" id="KFA60179.1"/>
    </source>
</evidence>
<accession>A0A084Q894</accession>
<protein>
    <recommendedName>
        <fullName evidence="3">Condensation domain-containing protein</fullName>
    </recommendedName>
</protein>
<dbReference type="Proteomes" id="UP000028524">
    <property type="component" value="Unassembled WGS sequence"/>
</dbReference>
<sequence length="159" mass="17302">MMDFCGTDQIFPIHAVDDYVLNRSMVVAGFLRYSALLDGSKLRDSLITLLHTGDWQKLRGRLRFNASSSPMPCATGKPTCAIQPAIADIDKIATGLVLPDWPRSLAEFAIPQRDEPIIGLHILSFSDTTLVVLTFSHVLMDGGCIASFFSAWSSVVASA</sequence>
<dbReference type="OrthoDB" id="21502at2759"/>
<evidence type="ECO:0008006" key="3">
    <source>
        <dbReference type="Google" id="ProtNLM"/>
    </source>
</evidence>
<dbReference type="STRING" id="1283841.A0A084Q894"/>
<keyword evidence="2" id="KW-1185">Reference proteome</keyword>
<name>A0A084Q894_STAC4</name>
<dbReference type="AlphaFoldDB" id="A0A084Q894"/>
<dbReference type="InterPro" id="IPR023213">
    <property type="entry name" value="CAT-like_dom_sf"/>
</dbReference>
<gene>
    <name evidence="1" type="ORF">S40285_09788</name>
</gene>
<reference evidence="1 2" key="1">
    <citation type="journal article" date="2014" name="BMC Genomics">
        <title>Comparative genome sequencing reveals chemotype-specific gene clusters in the toxigenic black mold Stachybotrys.</title>
        <authorList>
            <person name="Semeiks J."/>
            <person name="Borek D."/>
            <person name="Otwinowski Z."/>
            <person name="Grishin N.V."/>
        </authorList>
    </citation>
    <scope>NUCLEOTIDE SEQUENCE [LARGE SCALE GENOMIC DNA]</scope>
    <source>
        <strain evidence="1 2">IBT 40285</strain>
    </source>
</reference>
<dbReference type="HOGENOM" id="CLU_1661945_0_0_1"/>
<proteinExistence type="predicted"/>
<evidence type="ECO:0000313" key="2">
    <source>
        <dbReference type="Proteomes" id="UP000028524"/>
    </source>
</evidence>
<dbReference type="Gene3D" id="3.30.559.10">
    <property type="entry name" value="Chloramphenicol acetyltransferase-like domain"/>
    <property type="match status" value="1"/>
</dbReference>
<dbReference type="EMBL" id="KL661834">
    <property type="protein sequence ID" value="KFA60179.1"/>
    <property type="molecule type" value="Genomic_DNA"/>
</dbReference>
<dbReference type="InParanoid" id="A0A084Q894"/>